<dbReference type="Proteomes" id="UP000663860">
    <property type="component" value="Unassembled WGS sequence"/>
</dbReference>
<keyword evidence="2" id="KW-1133">Transmembrane helix</keyword>
<evidence type="ECO:0000256" key="1">
    <source>
        <dbReference type="SAM" id="MobiDB-lite"/>
    </source>
</evidence>
<dbReference type="EMBL" id="CAJNOE010000564">
    <property type="protein sequence ID" value="CAF1272137.1"/>
    <property type="molecule type" value="Genomic_DNA"/>
</dbReference>
<evidence type="ECO:0000313" key="5">
    <source>
        <dbReference type="Proteomes" id="UP000663868"/>
    </source>
</evidence>
<organism evidence="4 5">
    <name type="scientific">Adineta steineri</name>
    <dbReference type="NCBI Taxonomy" id="433720"/>
    <lineage>
        <taxon>Eukaryota</taxon>
        <taxon>Metazoa</taxon>
        <taxon>Spiralia</taxon>
        <taxon>Gnathifera</taxon>
        <taxon>Rotifera</taxon>
        <taxon>Eurotatoria</taxon>
        <taxon>Bdelloidea</taxon>
        <taxon>Adinetida</taxon>
        <taxon>Adinetidae</taxon>
        <taxon>Adineta</taxon>
    </lineage>
</organism>
<feature type="compositionally biased region" description="Acidic residues" evidence="1">
    <location>
        <begin position="245"/>
        <end position="254"/>
    </location>
</feature>
<dbReference type="AlphaFoldDB" id="A0A819JFD7"/>
<evidence type="ECO:0000313" key="4">
    <source>
        <dbReference type="EMBL" id="CAF3932634.1"/>
    </source>
</evidence>
<gene>
    <name evidence="3" type="ORF">IZO911_LOCUS32487</name>
    <name evidence="4" type="ORF">KXQ929_LOCUS24556</name>
</gene>
<dbReference type="Proteomes" id="UP000663868">
    <property type="component" value="Unassembled WGS sequence"/>
</dbReference>
<feature type="compositionally biased region" description="Basic residues" evidence="1">
    <location>
        <begin position="267"/>
        <end position="283"/>
    </location>
</feature>
<evidence type="ECO:0000313" key="3">
    <source>
        <dbReference type="EMBL" id="CAF1272137.1"/>
    </source>
</evidence>
<feature type="region of interest" description="Disordered" evidence="1">
    <location>
        <begin position="240"/>
        <end position="285"/>
    </location>
</feature>
<keyword evidence="2" id="KW-0472">Membrane</keyword>
<comment type="caution">
    <text evidence="4">The sequence shown here is derived from an EMBL/GenBank/DDBJ whole genome shotgun (WGS) entry which is preliminary data.</text>
</comment>
<keyword evidence="2" id="KW-0812">Transmembrane</keyword>
<protein>
    <submittedName>
        <fullName evidence="4">Uncharacterized protein</fullName>
    </submittedName>
</protein>
<evidence type="ECO:0000256" key="2">
    <source>
        <dbReference type="SAM" id="Phobius"/>
    </source>
</evidence>
<accession>A0A819JFD7</accession>
<dbReference type="EMBL" id="CAJOBB010002047">
    <property type="protein sequence ID" value="CAF3932634.1"/>
    <property type="molecule type" value="Genomic_DNA"/>
</dbReference>
<sequence>MNKEQEETFLEASKLKQQPLAKSRWFHTFLSAQHRIFYTVLILLLIISGIMAITVICYKTYNADKLAPTFSTQLRSGSRKLKSPESLGQMKIYIRKPTRDGKQGRFQKLRFPVARYNRREFPFNGPFLSFTPWIPIFADRLTRQTIIFSPTGGIYILPPLINFYGKMFSVAELIASGYASLVSSGAQPMNSINMLSYFQPIPLYGTGIPRINSLTGGFVGGIRTDYDAFIIPKYPRTQTVKDIPQETEEDDDDYSASSYSQNDYKRSRPRQRYRKRPYRRPHRPNCTSRIRQCQVGQIRNEPHHASLSSDGRYYISDGLLSFLSNQAEVFVWAVPKNPMDGPKFLYALDVPAACPDEFQPIDDGKFLLSMMCNENATSPGDMVIIDVKTRSAKSFLKDASSLIDFNPHGYGIINDKSVFAGDYIDPISLTSMDPANIIFRNTLRYFDSDGTLKRTYQIPFPTEPDAFSGIGQGDGFMELKAIPYDPFGRSYAAGTSINNLYLLGPNMSEVLFIMDVSQVNNYQKRISACIMSFFLVILHVFDFCSDRALDHIQIQVPDSDQVSTFPEFCAKNNNRIGAHIIHHPKGENRFIVVNYFLHFGLAQFSGTRTVHAFNPIYDIKHQLASFDIKFIDKSLSGSCYETKTCAKKLKVLHVGNALWPTYLIRQEFYKAYKNDSEMNQVNIFMCFHPAAMCEMFMPFNRTLIVIASTRYELGRYGKEDWINWNKNLQIIATNPRNVVAGNNLYDAEYIRYFTGIKAIVLPSLCAYTNVSYAPKIKKPFLITPIHGKEFPIEFTLNLTNALQRLKVSINVSHLREVYKDRYEYSQLIQHPGIIYVPYQVSLMSLFEQYRMNIPLFFPSLDLLTEWHYKYHVVRERTWGGIFESLKNSSILPGVLNSNIPDPNNEFDRDAIRYWLKFSDFYQWPYITYFNSIDDLVIKLNNTNLMEISQNMKAHNTIVKRKLHEQWRQILEKVN</sequence>
<name>A0A819JFD7_9BILA</name>
<reference evidence="4" key="1">
    <citation type="submission" date="2021-02" db="EMBL/GenBank/DDBJ databases">
        <authorList>
            <person name="Nowell W R."/>
        </authorList>
    </citation>
    <scope>NUCLEOTIDE SEQUENCE</scope>
</reference>
<proteinExistence type="predicted"/>
<feature type="transmembrane region" description="Helical" evidence="2">
    <location>
        <begin position="36"/>
        <end position="58"/>
    </location>
</feature>